<proteinExistence type="predicted"/>
<evidence type="ECO:0000313" key="1">
    <source>
        <dbReference type="EMBL" id="KAJ9070982.1"/>
    </source>
</evidence>
<comment type="caution">
    <text evidence="1">The sequence shown here is derived from an EMBL/GenBank/DDBJ whole genome shotgun (WGS) entry which is preliminary data.</text>
</comment>
<name>A0ACC2T9L2_9FUNG</name>
<protein>
    <submittedName>
        <fullName evidence="1">Uncharacterized protein</fullName>
    </submittedName>
</protein>
<gene>
    <name evidence="1" type="ORF">DSO57_1001756</name>
</gene>
<dbReference type="EMBL" id="QTSX02003554">
    <property type="protein sequence ID" value="KAJ9070982.1"/>
    <property type="molecule type" value="Genomic_DNA"/>
</dbReference>
<organism evidence="1 2">
    <name type="scientific">Entomophthora muscae</name>
    <dbReference type="NCBI Taxonomy" id="34485"/>
    <lineage>
        <taxon>Eukaryota</taxon>
        <taxon>Fungi</taxon>
        <taxon>Fungi incertae sedis</taxon>
        <taxon>Zoopagomycota</taxon>
        <taxon>Entomophthoromycotina</taxon>
        <taxon>Entomophthoromycetes</taxon>
        <taxon>Entomophthorales</taxon>
        <taxon>Entomophthoraceae</taxon>
        <taxon>Entomophthora</taxon>
    </lineage>
</organism>
<reference evidence="1" key="1">
    <citation type="submission" date="2022-04" db="EMBL/GenBank/DDBJ databases">
        <title>Genome of the entomopathogenic fungus Entomophthora muscae.</title>
        <authorList>
            <person name="Elya C."/>
            <person name="Lovett B.R."/>
            <person name="Lee E."/>
            <person name="Macias A.M."/>
            <person name="Hajek A.E."/>
            <person name="De Bivort B.L."/>
            <person name="Kasson M.T."/>
            <person name="De Fine Licht H.H."/>
            <person name="Stajich J.E."/>
        </authorList>
    </citation>
    <scope>NUCLEOTIDE SEQUENCE</scope>
    <source>
        <strain evidence="1">Berkeley</strain>
    </source>
</reference>
<sequence>MTPPLTLQPDRPMETPTASKTTSTQLFGVLYITLMGMIDTMVPNSGPWSLLGQSHPSYGGHYPLAQPYSIPSQPMPLPMPGFLKFCLCSYLCQIIKHRSTLSSEISFDNPPTQLMYYDAQKLFLIRHVNLDQVTNLYYFTVKQERHNRYSMHSTKPRLKREKDSNTLTPLVVQDFYHQTITTICFKHTILTIMKTLDSPTVHTSEVLPHRANKTRKKPEEINKQAKLSPNPSRLSQK</sequence>
<keyword evidence="2" id="KW-1185">Reference proteome</keyword>
<dbReference type="Proteomes" id="UP001165960">
    <property type="component" value="Unassembled WGS sequence"/>
</dbReference>
<accession>A0ACC2T9L2</accession>
<evidence type="ECO:0000313" key="2">
    <source>
        <dbReference type="Proteomes" id="UP001165960"/>
    </source>
</evidence>